<accession>A0A8J5WC32</accession>
<proteinExistence type="predicted"/>
<gene>
    <name evidence="2" type="ORF">GUJ93_ZPchr0010g8773</name>
</gene>
<feature type="coiled-coil region" evidence="1">
    <location>
        <begin position="15"/>
        <end position="42"/>
    </location>
</feature>
<name>A0A8J5WC32_ZIZPA</name>
<comment type="caution">
    <text evidence="2">The sequence shown here is derived from an EMBL/GenBank/DDBJ whole genome shotgun (WGS) entry which is preliminary data.</text>
</comment>
<keyword evidence="1" id="KW-0175">Coiled coil</keyword>
<sequence>MAKAYKVAVTPTSEAEDLRQALHALKDEVTKLRAEASKSRSEAKDLRPKNEALKAERVKDTTEIFQNESLTKGEGTDARYLIVGEFSGAQEVVPELKDFTMVLTLALKLLEEIFFP</sequence>
<protein>
    <submittedName>
        <fullName evidence="2">Uncharacterized protein</fullName>
    </submittedName>
</protein>
<evidence type="ECO:0000313" key="2">
    <source>
        <dbReference type="EMBL" id="KAG8088005.1"/>
    </source>
</evidence>
<dbReference type="AlphaFoldDB" id="A0A8J5WC32"/>
<dbReference type="EMBL" id="JAAALK010000082">
    <property type="protein sequence ID" value="KAG8088005.1"/>
    <property type="molecule type" value="Genomic_DNA"/>
</dbReference>
<reference evidence="2" key="1">
    <citation type="journal article" date="2021" name="bioRxiv">
        <title>Whole Genome Assembly and Annotation of Northern Wild Rice, Zizania palustris L., Supports a Whole Genome Duplication in the Zizania Genus.</title>
        <authorList>
            <person name="Haas M."/>
            <person name="Kono T."/>
            <person name="Macchietto M."/>
            <person name="Millas R."/>
            <person name="McGilp L."/>
            <person name="Shao M."/>
            <person name="Duquette J."/>
            <person name="Hirsch C.N."/>
            <person name="Kimball J."/>
        </authorList>
    </citation>
    <scope>NUCLEOTIDE SEQUENCE</scope>
    <source>
        <tissue evidence="2">Fresh leaf tissue</tissue>
    </source>
</reference>
<evidence type="ECO:0000313" key="3">
    <source>
        <dbReference type="Proteomes" id="UP000729402"/>
    </source>
</evidence>
<dbReference type="Proteomes" id="UP000729402">
    <property type="component" value="Unassembled WGS sequence"/>
</dbReference>
<organism evidence="2 3">
    <name type="scientific">Zizania palustris</name>
    <name type="common">Northern wild rice</name>
    <dbReference type="NCBI Taxonomy" id="103762"/>
    <lineage>
        <taxon>Eukaryota</taxon>
        <taxon>Viridiplantae</taxon>
        <taxon>Streptophyta</taxon>
        <taxon>Embryophyta</taxon>
        <taxon>Tracheophyta</taxon>
        <taxon>Spermatophyta</taxon>
        <taxon>Magnoliopsida</taxon>
        <taxon>Liliopsida</taxon>
        <taxon>Poales</taxon>
        <taxon>Poaceae</taxon>
        <taxon>BOP clade</taxon>
        <taxon>Oryzoideae</taxon>
        <taxon>Oryzeae</taxon>
        <taxon>Zizaniinae</taxon>
        <taxon>Zizania</taxon>
    </lineage>
</organism>
<keyword evidence="3" id="KW-1185">Reference proteome</keyword>
<reference evidence="2" key="2">
    <citation type="submission" date="2021-02" db="EMBL/GenBank/DDBJ databases">
        <authorList>
            <person name="Kimball J.A."/>
            <person name="Haas M.W."/>
            <person name="Macchietto M."/>
            <person name="Kono T."/>
            <person name="Duquette J."/>
            <person name="Shao M."/>
        </authorList>
    </citation>
    <scope>NUCLEOTIDE SEQUENCE</scope>
    <source>
        <tissue evidence="2">Fresh leaf tissue</tissue>
    </source>
</reference>
<evidence type="ECO:0000256" key="1">
    <source>
        <dbReference type="SAM" id="Coils"/>
    </source>
</evidence>